<evidence type="ECO:0000259" key="2">
    <source>
        <dbReference type="Pfam" id="PF13240"/>
    </source>
</evidence>
<dbReference type="AlphaFoldDB" id="A0AAW5X0A4"/>
<dbReference type="Proteomes" id="UP001211420">
    <property type="component" value="Unassembled WGS sequence"/>
</dbReference>
<comment type="caution">
    <text evidence="4">The sequence shown here is derived from an EMBL/GenBank/DDBJ whole genome shotgun (WGS) entry which is preliminary data.</text>
</comment>
<feature type="transmembrane region" description="Helical" evidence="1">
    <location>
        <begin position="75"/>
        <end position="104"/>
    </location>
</feature>
<dbReference type="Pfam" id="PF13240">
    <property type="entry name" value="Zn_Ribbon_1"/>
    <property type="match status" value="1"/>
</dbReference>
<evidence type="ECO:0000256" key="1">
    <source>
        <dbReference type="SAM" id="Phobius"/>
    </source>
</evidence>
<keyword evidence="1" id="KW-1133">Transmembrane helix</keyword>
<keyword evidence="5" id="KW-1185">Reference proteome</keyword>
<gene>
    <name evidence="3" type="ORF">L2772_08040</name>
    <name evidence="4" type="ORF">L2Z99_07875</name>
</gene>
<dbReference type="EMBL" id="JAKHPW010000015">
    <property type="protein sequence ID" value="MCZ3622796.1"/>
    <property type="molecule type" value="Genomic_DNA"/>
</dbReference>
<dbReference type="InterPro" id="IPR026870">
    <property type="entry name" value="Zinc_ribbon_dom"/>
</dbReference>
<dbReference type="EMBL" id="JAKHEY010000016">
    <property type="protein sequence ID" value="MCZ9678969.1"/>
    <property type="molecule type" value="Genomic_DNA"/>
</dbReference>
<keyword evidence="1" id="KW-0472">Membrane</keyword>
<sequence>MVESVRTEDKNNAFSVSLLAFWVKGSITVDNNFLRINMPNTVCFGLIPAGKVKNSTPLSAVSNVYTSSSYKMANILIGIAIAFAGLSMGVSMNSIIMIAIGLLVAASGIKTSFCYERNGIAQTIEVPFFEAHHISELDEELNNMLAAYQDDRNNRMQTEKVMAQNERMMAQNMNSSQAIVNAINNSNNNAAASESNAATFCPSCGSKVPAGSAFCTHCGAKLN</sequence>
<name>A0AAW5X0A4_9LACO</name>
<evidence type="ECO:0000313" key="4">
    <source>
        <dbReference type="EMBL" id="MCZ9678969.1"/>
    </source>
</evidence>
<evidence type="ECO:0000313" key="3">
    <source>
        <dbReference type="EMBL" id="MCZ3622796.1"/>
    </source>
</evidence>
<evidence type="ECO:0000313" key="5">
    <source>
        <dbReference type="Proteomes" id="UP001211420"/>
    </source>
</evidence>
<organism evidence="4 6">
    <name type="scientific">Lactobacillus mulieris</name>
    <dbReference type="NCBI Taxonomy" id="2508708"/>
    <lineage>
        <taxon>Bacteria</taxon>
        <taxon>Bacillati</taxon>
        <taxon>Bacillota</taxon>
        <taxon>Bacilli</taxon>
        <taxon>Lactobacillales</taxon>
        <taxon>Lactobacillaceae</taxon>
        <taxon>Lactobacillus</taxon>
    </lineage>
</organism>
<reference evidence="3 5" key="2">
    <citation type="submission" date="2022-01" db="EMBL/GenBank/DDBJ databases">
        <title>VMRC isolate genome collection.</title>
        <authorList>
            <person name="France M."/>
            <person name="Rutt L."/>
            <person name="Humphrys M."/>
            <person name="Ravel J."/>
        </authorList>
    </citation>
    <scope>NUCLEOTIDE SEQUENCE [LARGE SCALE GENOMIC DNA]</scope>
    <source>
        <strain evidence="3 5">C0172B4</strain>
    </source>
</reference>
<dbReference type="Proteomes" id="UP001211566">
    <property type="component" value="Unassembled WGS sequence"/>
</dbReference>
<evidence type="ECO:0000313" key="6">
    <source>
        <dbReference type="Proteomes" id="UP001211566"/>
    </source>
</evidence>
<reference evidence="4" key="1">
    <citation type="submission" date="2022-01" db="EMBL/GenBank/DDBJ databases">
        <title>STING isolate genome collection.</title>
        <authorList>
            <person name="France M."/>
            <person name="Rutt L."/>
            <person name="Humphrys M."/>
            <person name="Ravel J."/>
        </authorList>
    </citation>
    <scope>NUCLEOTIDE SEQUENCE</scope>
    <source>
        <strain evidence="4">C0081E5</strain>
    </source>
</reference>
<keyword evidence="1" id="KW-0812">Transmembrane</keyword>
<feature type="domain" description="Zinc-ribbon" evidence="2">
    <location>
        <begin position="200"/>
        <end position="222"/>
    </location>
</feature>
<accession>A0AAW5X0A4</accession>
<protein>
    <submittedName>
        <fullName evidence="4">Zinc ribbon domain-containing protein</fullName>
    </submittedName>
</protein>
<proteinExistence type="predicted"/>
<dbReference type="RefSeq" id="WP_269255154.1">
    <property type="nucleotide sequence ID" value="NZ_JAKHEY010000016.1"/>
</dbReference>